<sequence>MFGGVCWFIWLRRNELVFNVGREEVRQPVLDKAWHWLASAVAATGAAALTRHLPTQGGRDSVRWSPPSHGWVKLNIDAARDNHNGYMSCGGLVRDEYGNWMV</sequence>
<name>A0ABR2S6C7_9ROSI</name>
<keyword evidence="2" id="KW-1185">Reference proteome</keyword>
<protein>
    <recommendedName>
        <fullName evidence="3">RNase H type-1 domain-containing protein</fullName>
    </recommendedName>
</protein>
<evidence type="ECO:0000313" key="2">
    <source>
        <dbReference type="Proteomes" id="UP001396334"/>
    </source>
</evidence>
<gene>
    <name evidence="1" type="ORF">V6N11_010730</name>
</gene>
<reference evidence="1 2" key="1">
    <citation type="journal article" date="2024" name="G3 (Bethesda)">
        <title>Genome assembly of Hibiscus sabdariffa L. provides insights into metabolisms of medicinal natural products.</title>
        <authorList>
            <person name="Kim T."/>
        </authorList>
    </citation>
    <scope>NUCLEOTIDE SEQUENCE [LARGE SCALE GENOMIC DNA]</scope>
    <source>
        <strain evidence="1">TK-2024</strain>
        <tissue evidence="1">Old leaves</tissue>
    </source>
</reference>
<dbReference type="Proteomes" id="UP001396334">
    <property type="component" value="Unassembled WGS sequence"/>
</dbReference>
<dbReference type="InterPro" id="IPR052929">
    <property type="entry name" value="RNase_H-like_EbsB-rel"/>
</dbReference>
<evidence type="ECO:0000313" key="1">
    <source>
        <dbReference type="EMBL" id="KAK9020713.1"/>
    </source>
</evidence>
<accession>A0ABR2S6C7</accession>
<organism evidence="1 2">
    <name type="scientific">Hibiscus sabdariffa</name>
    <name type="common">roselle</name>
    <dbReference type="NCBI Taxonomy" id="183260"/>
    <lineage>
        <taxon>Eukaryota</taxon>
        <taxon>Viridiplantae</taxon>
        <taxon>Streptophyta</taxon>
        <taxon>Embryophyta</taxon>
        <taxon>Tracheophyta</taxon>
        <taxon>Spermatophyta</taxon>
        <taxon>Magnoliopsida</taxon>
        <taxon>eudicotyledons</taxon>
        <taxon>Gunneridae</taxon>
        <taxon>Pentapetalae</taxon>
        <taxon>rosids</taxon>
        <taxon>malvids</taxon>
        <taxon>Malvales</taxon>
        <taxon>Malvaceae</taxon>
        <taxon>Malvoideae</taxon>
        <taxon>Hibiscus</taxon>
    </lineage>
</organism>
<proteinExistence type="predicted"/>
<comment type="caution">
    <text evidence="1">The sequence shown here is derived from an EMBL/GenBank/DDBJ whole genome shotgun (WGS) entry which is preliminary data.</text>
</comment>
<dbReference type="PANTHER" id="PTHR47074:SF73">
    <property type="entry name" value="OS04G0448401 PROTEIN"/>
    <property type="match status" value="1"/>
</dbReference>
<evidence type="ECO:0008006" key="3">
    <source>
        <dbReference type="Google" id="ProtNLM"/>
    </source>
</evidence>
<dbReference type="EMBL" id="JBBPBN010000016">
    <property type="protein sequence ID" value="KAK9020713.1"/>
    <property type="molecule type" value="Genomic_DNA"/>
</dbReference>
<dbReference type="PANTHER" id="PTHR47074">
    <property type="entry name" value="BNAC02G40300D PROTEIN"/>
    <property type="match status" value="1"/>
</dbReference>